<dbReference type="GO" id="GO:0005739">
    <property type="term" value="C:mitochondrion"/>
    <property type="evidence" value="ECO:0007669"/>
    <property type="project" value="UniProtKB-SubCell"/>
</dbReference>
<comment type="similarity">
    <text evidence="2">Belongs to the universal ribosomal protein uS3 family.</text>
</comment>
<accession>A0A6G1GZ91</accession>
<dbReference type="OrthoDB" id="4360278at2759"/>
<evidence type="ECO:0000256" key="4">
    <source>
        <dbReference type="ARBA" id="ARBA00023128"/>
    </source>
</evidence>
<organism evidence="7 8">
    <name type="scientific">Aulographum hederae CBS 113979</name>
    <dbReference type="NCBI Taxonomy" id="1176131"/>
    <lineage>
        <taxon>Eukaryota</taxon>
        <taxon>Fungi</taxon>
        <taxon>Dikarya</taxon>
        <taxon>Ascomycota</taxon>
        <taxon>Pezizomycotina</taxon>
        <taxon>Dothideomycetes</taxon>
        <taxon>Pleosporomycetidae</taxon>
        <taxon>Aulographales</taxon>
        <taxon>Aulographaceae</taxon>
    </lineage>
</organism>
<keyword evidence="5" id="KW-0687">Ribonucleoprotein</keyword>
<protein>
    <recommendedName>
        <fullName evidence="6">Small ribosomal subunit protein uS3m</fullName>
    </recommendedName>
</protein>
<dbReference type="AlphaFoldDB" id="A0A6G1GZ91"/>
<evidence type="ECO:0000256" key="5">
    <source>
        <dbReference type="ARBA" id="ARBA00023274"/>
    </source>
</evidence>
<keyword evidence="3" id="KW-0689">Ribosomal protein</keyword>
<evidence type="ECO:0000256" key="2">
    <source>
        <dbReference type="ARBA" id="ARBA00010761"/>
    </source>
</evidence>
<dbReference type="EMBL" id="ML977158">
    <property type="protein sequence ID" value="KAF1986271.1"/>
    <property type="molecule type" value="Genomic_DNA"/>
</dbReference>
<dbReference type="GO" id="GO:0005840">
    <property type="term" value="C:ribosome"/>
    <property type="evidence" value="ECO:0007669"/>
    <property type="project" value="UniProtKB-KW"/>
</dbReference>
<evidence type="ECO:0000256" key="1">
    <source>
        <dbReference type="ARBA" id="ARBA00004173"/>
    </source>
</evidence>
<proteinExistence type="inferred from homology"/>
<evidence type="ECO:0000256" key="3">
    <source>
        <dbReference type="ARBA" id="ARBA00022980"/>
    </source>
</evidence>
<sequence>MAARALARGPIRPPLLSPSFKAPLEASLARLYKKPVTLNLIPISHPSQNADILAQVVATQLRTPRSAVLRVIRNAIRYTKLAPPRRSEMNQPKRDPIPGARQTAQSIQDAVMGRLRYRGVSSVRVEVRGRLTKRMTANRAVKKVAMKGRGNKGAAYMLRNSVKSNVASSLGTGKRRTGAYGVRIEVGHE</sequence>
<evidence type="ECO:0000256" key="6">
    <source>
        <dbReference type="ARBA" id="ARBA00035157"/>
    </source>
</evidence>
<keyword evidence="8" id="KW-1185">Reference proteome</keyword>
<keyword evidence="4" id="KW-0496">Mitochondrion</keyword>
<dbReference type="GO" id="GO:0006412">
    <property type="term" value="P:translation"/>
    <property type="evidence" value="ECO:0007669"/>
    <property type="project" value="InterPro"/>
</dbReference>
<evidence type="ECO:0000313" key="8">
    <source>
        <dbReference type="Proteomes" id="UP000800041"/>
    </source>
</evidence>
<comment type="subcellular location">
    <subcellularLocation>
        <location evidence="1">Mitochondrion</location>
    </subcellularLocation>
</comment>
<evidence type="ECO:0000313" key="7">
    <source>
        <dbReference type="EMBL" id="KAF1986271.1"/>
    </source>
</evidence>
<dbReference type="InterPro" id="IPR007980">
    <property type="entry name" value="Ribosomal_uS3m_fun"/>
</dbReference>
<dbReference type="Proteomes" id="UP000800041">
    <property type="component" value="Unassembled WGS sequence"/>
</dbReference>
<name>A0A6G1GZ91_9PEZI</name>
<gene>
    <name evidence="7" type="ORF">K402DRAFT_463897</name>
</gene>
<dbReference type="Pfam" id="PF05316">
    <property type="entry name" value="VAR1"/>
    <property type="match status" value="1"/>
</dbReference>
<dbReference type="GO" id="GO:1990904">
    <property type="term" value="C:ribonucleoprotein complex"/>
    <property type="evidence" value="ECO:0007669"/>
    <property type="project" value="UniProtKB-KW"/>
</dbReference>
<reference evidence="7" key="1">
    <citation type="journal article" date="2020" name="Stud. Mycol.">
        <title>101 Dothideomycetes genomes: a test case for predicting lifestyles and emergence of pathogens.</title>
        <authorList>
            <person name="Haridas S."/>
            <person name="Albert R."/>
            <person name="Binder M."/>
            <person name="Bloem J."/>
            <person name="Labutti K."/>
            <person name="Salamov A."/>
            <person name="Andreopoulos B."/>
            <person name="Baker S."/>
            <person name="Barry K."/>
            <person name="Bills G."/>
            <person name="Bluhm B."/>
            <person name="Cannon C."/>
            <person name="Castanera R."/>
            <person name="Culley D."/>
            <person name="Daum C."/>
            <person name="Ezra D."/>
            <person name="Gonzalez J."/>
            <person name="Henrissat B."/>
            <person name="Kuo A."/>
            <person name="Liang C."/>
            <person name="Lipzen A."/>
            <person name="Lutzoni F."/>
            <person name="Magnuson J."/>
            <person name="Mondo S."/>
            <person name="Nolan M."/>
            <person name="Ohm R."/>
            <person name="Pangilinan J."/>
            <person name="Park H.-J."/>
            <person name="Ramirez L."/>
            <person name="Alfaro M."/>
            <person name="Sun H."/>
            <person name="Tritt A."/>
            <person name="Yoshinaga Y."/>
            <person name="Zwiers L.-H."/>
            <person name="Turgeon B."/>
            <person name="Goodwin S."/>
            <person name="Spatafora J."/>
            <person name="Crous P."/>
            <person name="Grigoriev I."/>
        </authorList>
    </citation>
    <scope>NUCLEOTIDE SEQUENCE</scope>
    <source>
        <strain evidence="7">CBS 113979</strain>
    </source>
</reference>
<dbReference type="GO" id="GO:0003735">
    <property type="term" value="F:structural constituent of ribosome"/>
    <property type="evidence" value="ECO:0007669"/>
    <property type="project" value="InterPro"/>
</dbReference>